<dbReference type="AlphaFoldDB" id="X6MDU0"/>
<comment type="caution">
    <text evidence="2">The sequence shown here is derived from an EMBL/GenBank/DDBJ whole genome shotgun (WGS) entry which is preliminary data.</text>
</comment>
<evidence type="ECO:0000256" key="1">
    <source>
        <dbReference type="SAM" id="MobiDB-lite"/>
    </source>
</evidence>
<evidence type="ECO:0000313" key="3">
    <source>
        <dbReference type="Proteomes" id="UP000023152"/>
    </source>
</evidence>
<dbReference type="Proteomes" id="UP000023152">
    <property type="component" value="Unassembled WGS sequence"/>
</dbReference>
<evidence type="ECO:0000313" key="2">
    <source>
        <dbReference type="EMBL" id="ETO11821.1"/>
    </source>
</evidence>
<accession>X6MDU0</accession>
<name>X6MDU0_RETFI</name>
<protein>
    <submittedName>
        <fullName evidence="2">Uncharacterized protein</fullName>
    </submittedName>
</protein>
<keyword evidence="3" id="KW-1185">Reference proteome</keyword>
<reference evidence="2 3" key="1">
    <citation type="journal article" date="2013" name="Curr. Biol.">
        <title>The Genome of the Foraminiferan Reticulomyxa filosa.</title>
        <authorList>
            <person name="Glockner G."/>
            <person name="Hulsmann N."/>
            <person name="Schleicher M."/>
            <person name="Noegel A.A."/>
            <person name="Eichinger L."/>
            <person name="Gallinger C."/>
            <person name="Pawlowski J."/>
            <person name="Sierra R."/>
            <person name="Euteneuer U."/>
            <person name="Pillet L."/>
            <person name="Moustafa A."/>
            <person name="Platzer M."/>
            <person name="Groth M."/>
            <person name="Szafranski K."/>
            <person name="Schliwa M."/>
        </authorList>
    </citation>
    <scope>NUCLEOTIDE SEQUENCE [LARGE SCALE GENOMIC DNA]</scope>
</reference>
<gene>
    <name evidence="2" type="ORF">RFI_25555</name>
</gene>
<feature type="non-terminal residue" evidence="2">
    <location>
        <position position="232"/>
    </location>
</feature>
<feature type="region of interest" description="Disordered" evidence="1">
    <location>
        <begin position="147"/>
        <end position="200"/>
    </location>
</feature>
<dbReference type="EMBL" id="ASPP01021996">
    <property type="protein sequence ID" value="ETO11821.1"/>
    <property type="molecule type" value="Genomic_DNA"/>
</dbReference>
<organism evidence="2 3">
    <name type="scientific">Reticulomyxa filosa</name>
    <dbReference type="NCBI Taxonomy" id="46433"/>
    <lineage>
        <taxon>Eukaryota</taxon>
        <taxon>Sar</taxon>
        <taxon>Rhizaria</taxon>
        <taxon>Retaria</taxon>
        <taxon>Foraminifera</taxon>
        <taxon>Monothalamids</taxon>
        <taxon>Reticulomyxidae</taxon>
        <taxon>Reticulomyxa</taxon>
    </lineage>
</organism>
<sequence length="232" mass="26981">MVEEFIVVAGVSANMNRLIHNKFFQHLHYIEKLAKIIQALLYFVWVLNLKLVWLVLNHADNPKKKYNTTMSHNASHCNSIHMDESEFVKNIEKKKEEENVQDEKQNTTDNTGADFMLQKFQLLSLVIKLPYKKKKKKTKPTLQMNEHCLQMGPNPNLQKRDINKSKNPTVVSDKNETKTNAEVNEGEQKDDPTSHTIHMSPLQDGMKGLDRHHMHSLRLEKRCCFGFDIGLF</sequence>
<proteinExistence type="predicted"/>